<name>A0A8J5TKV2_HOMAM</name>
<evidence type="ECO:0000313" key="10">
    <source>
        <dbReference type="EMBL" id="KAG7174167.1"/>
    </source>
</evidence>
<dbReference type="PANTHER" id="PTHR46806:SF5">
    <property type="entry name" value="F5_8 TYPE C DOMAIN-CONTAINING PROTEIN"/>
    <property type="match status" value="1"/>
</dbReference>
<dbReference type="SMART" id="SM00231">
    <property type="entry name" value="FA58C"/>
    <property type="match status" value="1"/>
</dbReference>
<evidence type="ECO:0000313" key="11">
    <source>
        <dbReference type="Proteomes" id="UP000747542"/>
    </source>
</evidence>
<dbReference type="GO" id="GO:0038023">
    <property type="term" value="F:signaling receptor activity"/>
    <property type="evidence" value="ECO:0007669"/>
    <property type="project" value="TreeGrafter"/>
</dbReference>
<dbReference type="PANTHER" id="PTHR46806">
    <property type="entry name" value="F5/8 TYPE C DOMAIN-CONTAINING PROTEIN"/>
    <property type="match status" value="1"/>
</dbReference>
<dbReference type="Pfam" id="PF00754">
    <property type="entry name" value="F5_F8_type_C"/>
    <property type="match status" value="1"/>
</dbReference>
<keyword evidence="5" id="KW-0130">Cell adhesion</keyword>
<keyword evidence="6" id="KW-0472">Membrane</keyword>
<dbReference type="GO" id="GO:0005576">
    <property type="term" value="C:extracellular region"/>
    <property type="evidence" value="ECO:0007669"/>
    <property type="project" value="UniProtKB-SubCell"/>
</dbReference>
<evidence type="ECO:0000256" key="2">
    <source>
        <dbReference type="ARBA" id="ARBA00004613"/>
    </source>
</evidence>
<sequence>MRAQIVDMTCRSVGTHRPHTEQQNVKCSLEEGLMCQGRDDATGANACWDYEVSFLCDCNAVFTTVTTPILVSVSTSPIPENFTTIPPIVPVKPPSCEEEPGWSPWYNMHIPNADGEFEFVTEIRKSYSLCPDHYITEVECRPVMGGEMESFIFCDKKGARCRNNAGRQYCQDYEVRVFCHCECQDGLGMEDFSITNGKITASSSLGPADKPYAARLNFNWAWTAQTVDEDEAQKEWLQVDLGEIKEVTGVVTQGHPILPRYVEKFAVHISDTGEDFKSIKDRFSPLTKEFTGNTDGTTPVANLFPEPVFARYVRIIPIHFNVAISLRVELKGCDIIVTTSTTESTSGPPQCVNGWTPWMNTYTPNPANWDDMDDLRSLAEKYTFCASHQIMDTQCRVVGVGLTPEASGQVGVTCNTNTGLQCNDDLQAPQHCYDYEIRFYCDCNQTPTPITTHPTVLPPESCSLMSPQFKQHEYDCKKFYEGEITDIECVEADTGLKTAADKGTICDVTNGFYCDNAIQDTGICHDYKIRYYCSCEPTISTTTIVTETVTTPLLPCDPDM</sequence>
<comment type="subcellular location">
    <subcellularLocation>
        <location evidence="1">Endomembrane system</location>
        <topology evidence="1">Peripheral membrane protein</topology>
    </subcellularLocation>
    <subcellularLocation>
        <location evidence="2">Secreted</location>
    </subcellularLocation>
</comment>
<dbReference type="Pfam" id="PF13330">
    <property type="entry name" value="Mucin2_WxxW"/>
    <property type="match status" value="4"/>
</dbReference>
<dbReference type="InterPro" id="IPR050633">
    <property type="entry name" value="Neuropilin_MCO_CoagFactor"/>
</dbReference>
<gene>
    <name evidence="10" type="primary">F5-L1</name>
    <name evidence="10" type="ORF">Hamer_G003061</name>
</gene>
<protein>
    <submittedName>
        <fullName evidence="10">Coagulation factor V-like 1</fullName>
    </submittedName>
</protein>
<evidence type="ECO:0000256" key="8">
    <source>
        <dbReference type="ARBA" id="ARBA00023180"/>
    </source>
</evidence>
<dbReference type="InterPro" id="IPR025155">
    <property type="entry name" value="WxxW_domain"/>
</dbReference>
<evidence type="ECO:0000256" key="6">
    <source>
        <dbReference type="ARBA" id="ARBA00023136"/>
    </source>
</evidence>
<evidence type="ECO:0000256" key="4">
    <source>
        <dbReference type="ARBA" id="ARBA00022729"/>
    </source>
</evidence>
<dbReference type="PROSITE" id="PS01286">
    <property type="entry name" value="FA58C_2"/>
    <property type="match status" value="1"/>
</dbReference>
<keyword evidence="8" id="KW-0325">Glycoprotein</keyword>
<evidence type="ECO:0000259" key="9">
    <source>
        <dbReference type="PROSITE" id="PS50022"/>
    </source>
</evidence>
<evidence type="ECO:0000256" key="3">
    <source>
        <dbReference type="ARBA" id="ARBA00022525"/>
    </source>
</evidence>
<dbReference type="InterPro" id="IPR008979">
    <property type="entry name" value="Galactose-bd-like_sf"/>
</dbReference>
<organism evidence="10 11">
    <name type="scientific">Homarus americanus</name>
    <name type="common">American lobster</name>
    <dbReference type="NCBI Taxonomy" id="6706"/>
    <lineage>
        <taxon>Eukaryota</taxon>
        <taxon>Metazoa</taxon>
        <taxon>Ecdysozoa</taxon>
        <taxon>Arthropoda</taxon>
        <taxon>Crustacea</taxon>
        <taxon>Multicrustacea</taxon>
        <taxon>Malacostraca</taxon>
        <taxon>Eumalacostraca</taxon>
        <taxon>Eucarida</taxon>
        <taxon>Decapoda</taxon>
        <taxon>Pleocyemata</taxon>
        <taxon>Astacidea</taxon>
        <taxon>Nephropoidea</taxon>
        <taxon>Nephropidae</taxon>
        <taxon>Homarus</taxon>
    </lineage>
</organism>
<keyword evidence="7" id="KW-1015">Disulfide bond</keyword>
<comment type="caution">
    <text evidence="10">The sequence shown here is derived from an EMBL/GenBank/DDBJ whole genome shotgun (WGS) entry which is preliminary data.</text>
</comment>
<evidence type="ECO:0000256" key="7">
    <source>
        <dbReference type="ARBA" id="ARBA00023157"/>
    </source>
</evidence>
<dbReference type="AlphaFoldDB" id="A0A8J5TKV2"/>
<proteinExistence type="predicted"/>
<keyword evidence="3" id="KW-0964">Secreted</keyword>
<dbReference type="Proteomes" id="UP000747542">
    <property type="component" value="Unassembled WGS sequence"/>
</dbReference>
<dbReference type="GO" id="GO:0007155">
    <property type="term" value="P:cell adhesion"/>
    <property type="evidence" value="ECO:0007669"/>
    <property type="project" value="UniProtKB-KW"/>
</dbReference>
<dbReference type="EMBL" id="JAHLQT010007678">
    <property type="protein sequence ID" value="KAG7174167.1"/>
    <property type="molecule type" value="Genomic_DNA"/>
</dbReference>
<dbReference type="SUPFAM" id="SSF49785">
    <property type="entry name" value="Galactose-binding domain-like"/>
    <property type="match status" value="1"/>
</dbReference>
<dbReference type="PROSITE" id="PS01285">
    <property type="entry name" value="FA58C_1"/>
    <property type="match status" value="1"/>
</dbReference>
<dbReference type="InterPro" id="IPR000421">
    <property type="entry name" value="FA58C"/>
</dbReference>
<dbReference type="FunFam" id="2.60.120.260:FF:000002">
    <property type="entry name" value="Coagulation factor VIII"/>
    <property type="match status" value="1"/>
</dbReference>
<dbReference type="PROSITE" id="PS50022">
    <property type="entry name" value="FA58C_3"/>
    <property type="match status" value="1"/>
</dbReference>
<keyword evidence="11" id="KW-1185">Reference proteome</keyword>
<accession>A0A8J5TKV2</accession>
<dbReference type="Gene3D" id="2.60.120.260">
    <property type="entry name" value="Galactose-binding domain-like"/>
    <property type="match status" value="1"/>
</dbReference>
<feature type="domain" description="F5/8 type C" evidence="9">
    <location>
        <begin position="181"/>
        <end position="333"/>
    </location>
</feature>
<dbReference type="GO" id="GO:0012505">
    <property type="term" value="C:endomembrane system"/>
    <property type="evidence" value="ECO:0007669"/>
    <property type="project" value="UniProtKB-SubCell"/>
</dbReference>
<keyword evidence="4" id="KW-0732">Signal</keyword>
<dbReference type="CDD" id="cd00057">
    <property type="entry name" value="FA58C"/>
    <property type="match status" value="1"/>
</dbReference>
<evidence type="ECO:0000256" key="5">
    <source>
        <dbReference type="ARBA" id="ARBA00022889"/>
    </source>
</evidence>
<evidence type="ECO:0000256" key="1">
    <source>
        <dbReference type="ARBA" id="ARBA00004184"/>
    </source>
</evidence>
<dbReference type="GO" id="GO:0005886">
    <property type="term" value="C:plasma membrane"/>
    <property type="evidence" value="ECO:0007669"/>
    <property type="project" value="TreeGrafter"/>
</dbReference>
<reference evidence="10" key="1">
    <citation type="journal article" date="2021" name="Sci. Adv.">
        <title>The American lobster genome reveals insights on longevity, neural, and immune adaptations.</title>
        <authorList>
            <person name="Polinski J.M."/>
            <person name="Zimin A.V."/>
            <person name="Clark K.F."/>
            <person name="Kohn A.B."/>
            <person name="Sadowski N."/>
            <person name="Timp W."/>
            <person name="Ptitsyn A."/>
            <person name="Khanna P."/>
            <person name="Romanova D.Y."/>
            <person name="Williams P."/>
            <person name="Greenwood S.J."/>
            <person name="Moroz L.L."/>
            <person name="Walt D.R."/>
            <person name="Bodnar A.G."/>
        </authorList>
    </citation>
    <scope>NUCLEOTIDE SEQUENCE</scope>
    <source>
        <strain evidence="10">GMGI-L3</strain>
    </source>
</reference>